<gene>
    <name evidence="1" type="ORF">E3U43_014247</name>
</gene>
<dbReference type="Proteomes" id="UP000793456">
    <property type="component" value="Chromosome VIII"/>
</dbReference>
<organism evidence="1 2">
    <name type="scientific">Larimichthys crocea</name>
    <name type="common">Large yellow croaker</name>
    <name type="synonym">Pseudosciaena crocea</name>
    <dbReference type="NCBI Taxonomy" id="215358"/>
    <lineage>
        <taxon>Eukaryota</taxon>
        <taxon>Metazoa</taxon>
        <taxon>Chordata</taxon>
        <taxon>Craniata</taxon>
        <taxon>Vertebrata</taxon>
        <taxon>Euteleostomi</taxon>
        <taxon>Actinopterygii</taxon>
        <taxon>Neopterygii</taxon>
        <taxon>Teleostei</taxon>
        <taxon>Neoteleostei</taxon>
        <taxon>Acanthomorphata</taxon>
        <taxon>Eupercaria</taxon>
        <taxon>Sciaenidae</taxon>
        <taxon>Larimichthys</taxon>
    </lineage>
</organism>
<accession>A0ACD3RE61</accession>
<comment type="caution">
    <text evidence="1">The sequence shown here is derived from an EMBL/GenBank/DDBJ whole genome shotgun (WGS) entry which is preliminary data.</text>
</comment>
<reference evidence="1" key="1">
    <citation type="submission" date="2018-11" db="EMBL/GenBank/DDBJ databases">
        <title>The sequence and de novo assembly of Larimichthys crocea genome using PacBio and Hi-C technologies.</title>
        <authorList>
            <person name="Xu P."/>
            <person name="Chen B."/>
            <person name="Zhou Z."/>
            <person name="Ke Q."/>
            <person name="Wu Y."/>
            <person name="Bai H."/>
            <person name="Pu F."/>
        </authorList>
    </citation>
    <scope>NUCLEOTIDE SEQUENCE</scope>
    <source>
        <tissue evidence="1">Muscle</tissue>
    </source>
</reference>
<sequence length="122" mass="14126">MRSVQFSEWEKERRGEGVCRGRDGRCLWSIFCWRGGGGCHNESGGDKKRHLSLQLSQRGCLKKKKNTGSTRGMNKLDVSTSMMTNMNITYKMPHVSTKLYSYIYVYTVRNLKIKRGRRGRGR</sequence>
<evidence type="ECO:0000313" key="2">
    <source>
        <dbReference type="Proteomes" id="UP000793456"/>
    </source>
</evidence>
<protein>
    <submittedName>
        <fullName evidence="1">Uncharacterized protein</fullName>
    </submittedName>
</protein>
<dbReference type="EMBL" id="CM011681">
    <property type="protein sequence ID" value="TMS16954.1"/>
    <property type="molecule type" value="Genomic_DNA"/>
</dbReference>
<proteinExistence type="predicted"/>
<keyword evidence="2" id="KW-1185">Reference proteome</keyword>
<evidence type="ECO:0000313" key="1">
    <source>
        <dbReference type="EMBL" id="TMS16954.1"/>
    </source>
</evidence>
<name>A0ACD3RE61_LARCR</name>